<keyword evidence="5" id="KW-0378">Hydrolase</keyword>
<feature type="coiled-coil region" evidence="7">
    <location>
        <begin position="576"/>
        <end position="603"/>
    </location>
</feature>
<dbReference type="Pfam" id="PF20255">
    <property type="entry name" value="DUF6606"/>
    <property type="match status" value="1"/>
</dbReference>
<evidence type="ECO:0000256" key="2">
    <source>
        <dbReference type="ARBA" id="ARBA00012759"/>
    </source>
</evidence>
<accession>A0A162KVV8</accession>
<comment type="caution">
    <text evidence="11">The sequence shown here is derived from an EMBL/GenBank/DDBJ whole genome shotgun (WGS) entry which is preliminary data.</text>
</comment>
<keyword evidence="12" id="KW-1185">Reference proteome</keyword>
<keyword evidence="3" id="KW-0645">Protease</keyword>
<dbReference type="EC" id="3.4.19.12" evidence="2"/>
<gene>
    <name evidence="11" type="ORF">LEL_00123</name>
</gene>
<name>A0A162KVV8_CORDF</name>
<dbReference type="EMBL" id="AZHF01000001">
    <property type="protein sequence ID" value="OAA80578.1"/>
    <property type="molecule type" value="Genomic_DNA"/>
</dbReference>
<dbReference type="InterPro" id="IPR022099">
    <property type="entry name" value="DUF3638"/>
</dbReference>
<proteinExistence type="predicted"/>
<dbReference type="STRING" id="1081108.A0A162KVV8"/>
<reference evidence="11 12" key="1">
    <citation type="journal article" date="2016" name="Genome Biol. Evol.">
        <title>Divergent and convergent evolution of fungal pathogenicity.</title>
        <authorList>
            <person name="Shang Y."/>
            <person name="Xiao G."/>
            <person name="Zheng P."/>
            <person name="Cen K."/>
            <person name="Zhan S."/>
            <person name="Wang C."/>
        </authorList>
    </citation>
    <scope>NUCLEOTIDE SEQUENCE [LARGE SCALE GENOMIC DNA]</scope>
    <source>
        <strain evidence="11 12">RCEF 1005</strain>
    </source>
</reference>
<evidence type="ECO:0000256" key="4">
    <source>
        <dbReference type="ARBA" id="ARBA00022786"/>
    </source>
</evidence>
<evidence type="ECO:0000313" key="12">
    <source>
        <dbReference type="Proteomes" id="UP000076881"/>
    </source>
</evidence>
<dbReference type="GO" id="GO:0006508">
    <property type="term" value="P:proteolysis"/>
    <property type="evidence" value="ECO:0007669"/>
    <property type="project" value="UniProtKB-KW"/>
</dbReference>
<protein>
    <recommendedName>
        <fullName evidence="2">ubiquitinyl hydrolase 1</fullName>
        <ecNumber evidence="2">3.4.19.12</ecNumber>
    </recommendedName>
</protein>
<evidence type="ECO:0000256" key="5">
    <source>
        <dbReference type="ARBA" id="ARBA00022801"/>
    </source>
</evidence>
<keyword evidence="7" id="KW-0175">Coiled coil</keyword>
<comment type="catalytic activity">
    <reaction evidence="1">
        <text>Thiol-dependent hydrolysis of ester, thioester, amide, peptide and isopeptide bonds formed by the C-terminal Gly of ubiquitin (a 76-residue protein attached to proteins as an intracellular targeting signal).</text>
        <dbReference type="EC" id="3.4.19.12"/>
    </reaction>
</comment>
<feature type="domain" description="DUF3638" evidence="8">
    <location>
        <begin position="2030"/>
        <end position="2254"/>
    </location>
</feature>
<dbReference type="Pfam" id="PF12340">
    <property type="entry name" value="DUF3638"/>
    <property type="match status" value="1"/>
</dbReference>
<keyword evidence="6" id="KW-0788">Thiol protease</keyword>
<dbReference type="InterPro" id="IPR022105">
    <property type="entry name" value="DUF3645"/>
</dbReference>
<evidence type="ECO:0000259" key="10">
    <source>
        <dbReference type="Pfam" id="PF20255"/>
    </source>
</evidence>
<evidence type="ECO:0000313" key="11">
    <source>
        <dbReference type="EMBL" id="OAA80578.1"/>
    </source>
</evidence>
<dbReference type="Proteomes" id="UP000076881">
    <property type="component" value="Unassembled WGS sequence"/>
</dbReference>
<keyword evidence="4" id="KW-0833">Ubl conjugation pathway</keyword>
<evidence type="ECO:0000259" key="9">
    <source>
        <dbReference type="Pfam" id="PF12359"/>
    </source>
</evidence>
<dbReference type="Pfam" id="PF12359">
    <property type="entry name" value="DUF3645"/>
    <property type="match status" value="1"/>
</dbReference>
<feature type="domain" description="DUF6606" evidence="10">
    <location>
        <begin position="21"/>
        <end position="290"/>
    </location>
</feature>
<feature type="domain" description="DUF3645" evidence="9">
    <location>
        <begin position="2377"/>
        <end position="2410"/>
    </location>
</feature>
<evidence type="ECO:0000256" key="1">
    <source>
        <dbReference type="ARBA" id="ARBA00000707"/>
    </source>
</evidence>
<dbReference type="PANTHER" id="PTHR13367:SF34">
    <property type="match status" value="1"/>
</dbReference>
<evidence type="ECO:0000256" key="3">
    <source>
        <dbReference type="ARBA" id="ARBA00022670"/>
    </source>
</evidence>
<dbReference type="OrthoDB" id="3182339at2759"/>
<sequence>MPTSTKAPVAASVSEDQLRLLIHHVFLTPGHPQNGDDLKLAAATDDALLELVCDALRFFTARITSDAAKTVVQVGEAITFLRHSRNSSGDLDQHKLEQAFSTLSKLDGNFPIHVPAQNAAIIANRRQDIVIFEFSELAPRNEAAMSTPGRLKRHFPGSAVAIPLEVFDDSDLHSALADAIARMGIQEVASMKATASKAGHNQIENRDTTDPAIVTDFLATFLSALGRVVKVPVLEKNTREQVSWRKAKLPWRRSPVWLLCRVTIQSLLSRLGQPHIYKQFMVFLMALILEAAVFFKMPSEVLYCMVAKISGRLKKLGRKAYDCLQGGVGEILARAVSCMEKSWQAAAQTLDPNLMMFAIPSDWYQQDQHFAYPDLDTFIQSIDSRKSYVANHKFSPSWQMPVYSGSELPNIPIATYAERAIFDLLEFEQWVTTSLDSWLTTNIGKEETPGQILRAMKAYHTAASDRYKNNPEATSLMILIVLELWIACDKSACEQHKLLHHFNPEVSHEILQSLILPAKRDTQRLHLIEVYIKSRRKRAEIYCNPSIFSSFGTKECFAVQFFATSNEQQFLKQTIEQEANKKRDKKRTEFRAAKEKYESYIQESTELDHEFLDRVNRKGYKYQVHNRDCSRCGIERKAAAMKIEIHEWPLPSATYAAQNVVFELRVPVAFSDWRDATAYIISSVFKFTKIASTNRPEEDKLSEYLRDKYVTYTNYRRFVLISTTKSNKRTHRKIQAVSTASEADILLANGLQFHYYDTSLSSWANSFRESGTVAENCTYKLSPPCSSLQKFLHRPHQSPNGEKPNCIISRQSECPEHMPLEEFKAMASLACGYRIQWLNVLTQLHMPTIDFANYDVLRILQQISGQVGPAAAGSYRAGHRLLEDETFALACVEGLEASLSKIADNWESYYAVSGFVTLAAKLLSFSVTEQASAKCLQFLRRCRIVAQVWMSLLQEKVKKSETESTRGDFLQSTLQVARICIASFDVDEQHVQSILESVSDAAILIEASITAHDASCSVGAQDAMSVHKCAKALFKSFRILKREITANGNACLDIALQRSWAAYPGGATWETAPHPHENWMHTSIVTVETKLPLRVNYDILTGELLVNGSPLSRLPGEYEKQSLYAALFGKMTLEVLPTDMPGMKLSSKKLFHGYALFFGLSEIAPHDLLLIAKSGLRVYDVVPCRVFGRFLPDQFVHGYIHWYDRHSQTIEFRDKDKPWKSSPDLNWTMRRTESGWTLERQSQYILLGPETSTARHLARLLKPLEEKAHIHITLHRDSKKITVEMPRLQTDFLMDAGSDKLFSRQFRGMYVDYSQSIATLVGLQSKLVLRNDHKRRKALIPDGEPTWSWDSKTNHTRVSVPHGTSKKVHAYDIDTLLQRLVDNGSLQSKLVVCHLHALTSHCLPDELTGRTGTEQALSILRSASLRSFEYLQEKDAMKLTKIARLTPARQYYPRNLRSMETVDWDQQLSFLSQDNAFHALVEEIFAQARSTKLFYPDACELPQPLNHVQPELRNRQTIRAASFQVYGFGAENHTSRHDAVYESRDTTQHSNLSKRSYQITQMLTRNSKSLIDSVAPRLVDDMWLWLSCDRVQGSIGQLSARDICYGSQWLGDQKSLLRQFWCQLHHLLVTPSSPLNRFQVMLCLGTLGYSTNASLQPLQALAAFFSMPNVFNVSIPSKDQYLLSSGRTLRRPDIEGAAEQALVDFKDSPEFCLAALEDEDEDAYLERRRTAFEENQIKARENFVESVCSQWICEVPVAHLDGVSYLNCYLAMDSFRTRWENWYRNHCFYEYLVDVAAKLKSCPVAAGAPFTAPKLQPRPKQSPKAKPVISEQSIFESSIPSVPFLRSTELNLCESGIAPASSTHRLATLLERLQGTGSSEHPSQRQYADELERSLEALKDLESPQLLTEDAGELAGVLEDHLRSCQDNAVELHAALLATITDGLMEGLYGRSSDGIADGWQIAAGFMAPRTSSSILLSNMVRTRWDSLSREWKMALVAFGIALTGLQRAERLIQAKTPSDLVKELGNLGHTNWEPMDNPESLLLEIESGILIREVQDDIASEMKTPENGKNSVMQLNMGEGKSSVIVPAVAAYLADGSSLVRVIVGKPQAKELFRTLVSKLSGLLGRRIFHMPFNRSLRLNKAQVKGLYSLYKECMEQGGILLVQPEHMLSFKLMAIEYQSLEDHKDAGAALVDLYHFFQANSRDIVDESDENFSPKFELIYTMKEQRPIELSPDRWTVLQRILDVVTFVAPQVQKEMPEGIELTHQSRGRFPRTRILRDDAGTLLLHKVTQRICDTGLPGIPIGRQSDKMRQAIFEYIIEENVSADQITRVESNASFFTDIIKGPLLLLRGLISGRVLLFALRQKRWRVNYGLDVNREPPTKLAVPYRAKDSPSTRAEFSHPDVVILLTCLSYYYEGLSEDSFIVALTHLMRSDQAETEYNEWVADAPELPASFHRLAGINIKDLEQVTKEVFPHLRHAKSVIDYFLSHLVFPKAMKEFSHKLSSSGWDLGAQKEHATTGFSGTNDSRHVLPLEVKQLDIQEQLHTNALVLENLLRPENIVQLLHSSDQGYHSDTERLLEFVAATSNRVHVVLDVGAQVLELTNIQLAARWLELLPLDQKQEAVVFFDDDDEICVIDRKGAVERLQTSPYAEQLDRCLVFLDQAHTRGTDLKLPEHYRAAVTLGPDLTKDRLVQACMRMRKLGHGQAVIFCVTKEMQTRICMATGKAQDSDIGVDDVLMWAISETHADLRRLMPLWAIQGARFEKQQGIWSSASSSSAIHLTPEHAESFLEEEAQTIEYRYRPTTDTTDGDELVSSLEQLNIGRHSTSLAAIQKRCEEFGVSQFRSAALQEEQEKELAPEIEQQRHVERPHSVQPAEHELHPHLKSFITTGSIPSNSPAFQSAFLALLHTSVADWADLGQFPNDLRVTVDYTRTVQLADSAHIAQQAAPRKKNALADSFQRPVQWILTAKGLFGGTKAVIISPFEAQELLLQLTMPSSQAHLHVYAPRTSLTSQPLDLLRLYSIPKCAEDWELPRHLRLQLNLFAGQLYFSCYQDYADTCEMLGLAWRPSSGDDVGVAVETDGFVAGGKSNFTKSPAQAIKVLLTTLRRDCQVIDKTHWGRILGGEFLTAAD</sequence>
<organism evidence="11 12">
    <name type="scientific">Akanthomyces lecanii RCEF 1005</name>
    <dbReference type="NCBI Taxonomy" id="1081108"/>
    <lineage>
        <taxon>Eukaryota</taxon>
        <taxon>Fungi</taxon>
        <taxon>Dikarya</taxon>
        <taxon>Ascomycota</taxon>
        <taxon>Pezizomycotina</taxon>
        <taxon>Sordariomycetes</taxon>
        <taxon>Hypocreomycetidae</taxon>
        <taxon>Hypocreales</taxon>
        <taxon>Cordycipitaceae</taxon>
        <taxon>Akanthomyces</taxon>
        <taxon>Cordyceps confragosa</taxon>
    </lineage>
</organism>
<dbReference type="InterPro" id="IPR046541">
    <property type="entry name" value="DUF6606"/>
</dbReference>
<dbReference type="GO" id="GO:0004843">
    <property type="term" value="F:cysteine-type deubiquitinase activity"/>
    <property type="evidence" value="ECO:0007669"/>
    <property type="project" value="UniProtKB-EC"/>
</dbReference>
<evidence type="ECO:0000259" key="8">
    <source>
        <dbReference type="Pfam" id="PF12340"/>
    </source>
</evidence>
<dbReference type="InterPro" id="IPR051346">
    <property type="entry name" value="OTU_Deubiquitinase"/>
</dbReference>
<evidence type="ECO:0000256" key="7">
    <source>
        <dbReference type="SAM" id="Coils"/>
    </source>
</evidence>
<dbReference type="PANTHER" id="PTHR13367">
    <property type="entry name" value="UBIQUITIN THIOESTERASE"/>
    <property type="match status" value="1"/>
</dbReference>
<evidence type="ECO:0000256" key="6">
    <source>
        <dbReference type="ARBA" id="ARBA00022807"/>
    </source>
</evidence>